<dbReference type="GO" id="GO:0008168">
    <property type="term" value="F:methyltransferase activity"/>
    <property type="evidence" value="ECO:0007669"/>
    <property type="project" value="UniProtKB-KW"/>
</dbReference>
<dbReference type="AlphaFoldDB" id="A0AAW7YTQ4"/>
<reference evidence="2" key="1">
    <citation type="submission" date="2023-07" db="EMBL/GenBank/DDBJ databases">
        <title>Genome content predicts the carbon catabolic preferences of heterotrophic bacteria.</title>
        <authorList>
            <person name="Gralka M."/>
        </authorList>
    </citation>
    <scope>NUCLEOTIDE SEQUENCE</scope>
    <source>
        <strain evidence="2">E2R20</strain>
    </source>
</reference>
<evidence type="ECO:0000313" key="3">
    <source>
        <dbReference type="Proteomes" id="UP001170310"/>
    </source>
</evidence>
<feature type="non-terminal residue" evidence="2">
    <location>
        <position position="1"/>
    </location>
</feature>
<dbReference type="Proteomes" id="UP001170310">
    <property type="component" value="Unassembled WGS sequence"/>
</dbReference>
<feature type="non-terminal residue" evidence="2">
    <location>
        <position position="76"/>
    </location>
</feature>
<dbReference type="Gene3D" id="3.40.50.150">
    <property type="entry name" value="Vaccinia Virus protein VP39"/>
    <property type="match status" value="1"/>
</dbReference>
<gene>
    <name evidence="2" type="ORF">Q4528_16490</name>
</gene>
<protein>
    <submittedName>
        <fullName evidence="2">Class I SAM-dependent methyltransferase</fullName>
        <ecNumber evidence="2">2.1.-.-</ecNumber>
    </submittedName>
</protein>
<organism evidence="2 3">
    <name type="scientific">Staphylococcus pasteuri_A</name>
    <dbReference type="NCBI Taxonomy" id="3062664"/>
    <lineage>
        <taxon>Bacteria</taxon>
        <taxon>Bacillati</taxon>
        <taxon>Bacillota</taxon>
        <taxon>Bacilli</taxon>
        <taxon>Bacillales</taxon>
        <taxon>Staphylococcaceae</taxon>
        <taxon>Staphylococcus</taxon>
    </lineage>
</organism>
<keyword evidence="2" id="KW-0489">Methyltransferase</keyword>
<dbReference type="InterPro" id="IPR041698">
    <property type="entry name" value="Methyltransf_25"/>
</dbReference>
<dbReference type="EC" id="2.1.-.-" evidence="2"/>
<keyword evidence="2" id="KW-0808">Transferase</keyword>
<keyword evidence="3" id="KW-1185">Reference proteome</keyword>
<proteinExistence type="predicted"/>
<dbReference type="CDD" id="cd02440">
    <property type="entry name" value="AdoMet_MTases"/>
    <property type="match status" value="1"/>
</dbReference>
<dbReference type="Pfam" id="PF13649">
    <property type="entry name" value="Methyltransf_25"/>
    <property type="match status" value="1"/>
</dbReference>
<dbReference type="EMBL" id="JAUOQO010001101">
    <property type="protein sequence ID" value="MDO6575704.1"/>
    <property type="molecule type" value="Genomic_DNA"/>
</dbReference>
<name>A0AAW7YTQ4_9STAP</name>
<feature type="domain" description="Methyltransferase" evidence="1">
    <location>
        <begin position="3"/>
        <end position="75"/>
    </location>
</feature>
<sequence>ACILVLGAGGGLELRAFARARPDWSFVGVDPSQPMLDLAARILEPERAQVELIKGRIDEAPFWPFDVATCLLTLHF</sequence>
<dbReference type="GO" id="GO:0032259">
    <property type="term" value="P:methylation"/>
    <property type="evidence" value="ECO:0007669"/>
    <property type="project" value="UniProtKB-KW"/>
</dbReference>
<dbReference type="InterPro" id="IPR029063">
    <property type="entry name" value="SAM-dependent_MTases_sf"/>
</dbReference>
<evidence type="ECO:0000259" key="1">
    <source>
        <dbReference type="Pfam" id="PF13649"/>
    </source>
</evidence>
<comment type="caution">
    <text evidence="2">The sequence shown here is derived from an EMBL/GenBank/DDBJ whole genome shotgun (WGS) entry which is preliminary data.</text>
</comment>
<evidence type="ECO:0000313" key="2">
    <source>
        <dbReference type="EMBL" id="MDO6575704.1"/>
    </source>
</evidence>
<dbReference type="SUPFAM" id="SSF53335">
    <property type="entry name" value="S-adenosyl-L-methionine-dependent methyltransferases"/>
    <property type="match status" value="1"/>
</dbReference>
<accession>A0AAW7YTQ4</accession>